<gene>
    <name evidence="1" type="ORF">EDE15_3356</name>
</gene>
<dbReference type="Gene3D" id="3.40.50.1820">
    <property type="entry name" value="alpha/beta hydrolase"/>
    <property type="match status" value="1"/>
</dbReference>
<accession>A0A3R9P013</accession>
<dbReference type="OrthoDB" id="9809277at2"/>
<proteinExistence type="predicted"/>
<dbReference type="InterPro" id="IPR000801">
    <property type="entry name" value="Esterase-like"/>
</dbReference>
<dbReference type="InterPro" id="IPR029058">
    <property type="entry name" value="AB_hydrolase_fold"/>
</dbReference>
<name>A0A3R9P013_9BACT</name>
<dbReference type="RefSeq" id="WP_125486240.1">
    <property type="nucleotide sequence ID" value="NZ_RSDW01000001.1"/>
</dbReference>
<dbReference type="PANTHER" id="PTHR48098:SF1">
    <property type="entry name" value="DIACYLGLYCEROL ACYLTRANSFERASE_MYCOLYLTRANSFERASE AG85A"/>
    <property type="match status" value="1"/>
</dbReference>
<evidence type="ECO:0000313" key="2">
    <source>
        <dbReference type="Proteomes" id="UP000269669"/>
    </source>
</evidence>
<dbReference type="PROSITE" id="PS51257">
    <property type="entry name" value="PROKAR_LIPOPROTEIN"/>
    <property type="match status" value="1"/>
</dbReference>
<sequence>MAEAKRQTIIAVIVAVVACLGLSVMPLWGQAVGSRVVEREIQSKNFAQNKIGTSAVRKLVVYLPAGYDGAGSDGTKRYPVIYFLPNPLVGYRDLFDKNGAQALFDRAVAAHAIGGFVFVSVDMTTPLGSSWYVNSPVTGNWEDFVVQELVPYMDANFRTLAARDSRGIAGDFMGGYGAIRFGMKHPEVFGSVYALHPVGTGSGVQVMYSRPNWDLLANATSLDDVKKDGFSTIFTSIFQAHLPDVDRPPLFIDLQAHKVGDRLVIDTKVTERLRENFFIESMVPRYADNLKSLRGFKFDWSRNDTNMDHIYSNQALTHKLNEFGVPHEAEEYNGSWGDGVWGKNGRMAAEVLPFFERCLVF</sequence>
<dbReference type="GO" id="GO:0016747">
    <property type="term" value="F:acyltransferase activity, transferring groups other than amino-acyl groups"/>
    <property type="evidence" value="ECO:0007669"/>
    <property type="project" value="TreeGrafter"/>
</dbReference>
<dbReference type="Proteomes" id="UP000269669">
    <property type="component" value="Unassembled WGS sequence"/>
</dbReference>
<dbReference type="AlphaFoldDB" id="A0A3R9P013"/>
<dbReference type="PANTHER" id="PTHR48098">
    <property type="entry name" value="ENTEROCHELIN ESTERASE-RELATED"/>
    <property type="match status" value="1"/>
</dbReference>
<dbReference type="InterPro" id="IPR050583">
    <property type="entry name" value="Mycobacterial_A85_antigen"/>
</dbReference>
<reference evidence="1 2" key="1">
    <citation type="submission" date="2018-12" db="EMBL/GenBank/DDBJ databases">
        <title>Sequencing of bacterial isolates from soil warming experiment in Harvard Forest, Massachusetts, USA.</title>
        <authorList>
            <person name="Deangelis K."/>
        </authorList>
    </citation>
    <scope>NUCLEOTIDE SEQUENCE [LARGE SCALE GENOMIC DNA]</scope>
    <source>
        <strain evidence="1 2">EB153</strain>
    </source>
</reference>
<comment type="caution">
    <text evidence="1">The sequence shown here is derived from an EMBL/GenBank/DDBJ whole genome shotgun (WGS) entry which is preliminary data.</text>
</comment>
<dbReference type="EMBL" id="RSDW01000001">
    <property type="protein sequence ID" value="RSL17807.1"/>
    <property type="molecule type" value="Genomic_DNA"/>
</dbReference>
<dbReference type="Pfam" id="PF00756">
    <property type="entry name" value="Esterase"/>
    <property type="match status" value="1"/>
</dbReference>
<organism evidence="1 2">
    <name type="scientific">Edaphobacter aggregans</name>
    <dbReference type="NCBI Taxonomy" id="570835"/>
    <lineage>
        <taxon>Bacteria</taxon>
        <taxon>Pseudomonadati</taxon>
        <taxon>Acidobacteriota</taxon>
        <taxon>Terriglobia</taxon>
        <taxon>Terriglobales</taxon>
        <taxon>Acidobacteriaceae</taxon>
        <taxon>Edaphobacter</taxon>
    </lineage>
</organism>
<keyword evidence="2" id="KW-1185">Reference proteome</keyword>
<protein>
    <submittedName>
        <fullName evidence="1">Putative esterase</fullName>
    </submittedName>
</protein>
<evidence type="ECO:0000313" key="1">
    <source>
        <dbReference type="EMBL" id="RSL17807.1"/>
    </source>
</evidence>
<dbReference type="SUPFAM" id="SSF53474">
    <property type="entry name" value="alpha/beta-Hydrolases"/>
    <property type="match status" value="1"/>
</dbReference>